<evidence type="ECO:0000313" key="1">
    <source>
        <dbReference type="EMBL" id="CUS39195.1"/>
    </source>
</evidence>
<protein>
    <submittedName>
        <fullName evidence="1">Uncharacterized protein</fullName>
    </submittedName>
</protein>
<reference evidence="2" key="1">
    <citation type="submission" date="2015-10" db="EMBL/GenBank/DDBJ databases">
        <authorList>
            <person name="Luecker S."/>
            <person name="Luecker S."/>
        </authorList>
    </citation>
    <scope>NUCLEOTIDE SEQUENCE [LARGE SCALE GENOMIC DNA]</scope>
</reference>
<sequence>MRSPEGTAFKLLLGRSLDAEVIRLITPHFLGKLLEWAGGSVARRSKYVQVQIILSKRFQHGRR</sequence>
<accession>A0A0S4LT92</accession>
<dbReference type="Proteomes" id="UP000198736">
    <property type="component" value="Unassembled WGS sequence"/>
</dbReference>
<keyword evidence="2" id="KW-1185">Reference proteome</keyword>
<name>A0A0S4LT92_9BACT</name>
<dbReference type="AlphaFoldDB" id="A0A0S4LT92"/>
<dbReference type="EMBL" id="CZPZ01000034">
    <property type="protein sequence ID" value="CUS39195.1"/>
    <property type="molecule type" value="Genomic_DNA"/>
</dbReference>
<proteinExistence type="predicted"/>
<organism evidence="1 2">
    <name type="scientific">Candidatus Nitrospira nitrificans</name>
    <dbReference type="NCBI Taxonomy" id="1742973"/>
    <lineage>
        <taxon>Bacteria</taxon>
        <taxon>Pseudomonadati</taxon>
        <taxon>Nitrospirota</taxon>
        <taxon>Nitrospiria</taxon>
        <taxon>Nitrospirales</taxon>
        <taxon>Nitrospiraceae</taxon>
        <taxon>Nitrospira</taxon>
    </lineage>
</organism>
<evidence type="ECO:0000313" key="2">
    <source>
        <dbReference type="Proteomes" id="UP000198736"/>
    </source>
</evidence>
<gene>
    <name evidence="1" type="ORF">COMA2_70018</name>
</gene>